<keyword evidence="3" id="KW-0472">Membrane</keyword>
<reference evidence="4 5" key="1">
    <citation type="journal article" date="2019" name="Commun. Biol.">
        <title>The bagworm genome reveals a unique fibroin gene that provides high tensile strength.</title>
        <authorList>
            <person name="Kono N."/>
            <person name="Nakamura H."/>
            <person name="Ohtoshi R."/>
            <person name="Tomita M."/>
            <person name="Numata K."/>
            <person name="Arakawa K."/>
        </authorList>
    </citation>
    <scope>NUCLEOTIDE SEQUENCE [LARGE SCALE GENOMIC DNA]</scope>
</reference>
<evidence type="ECO:0000256" key="1">
    <source>
        <dbReference type="ARBA" id="ARBA00004127"/>
    </source>
</evidence>
<keyword evidence="2" id="KW-0813">Transport</keyword>
<organism evidence="4 5">
    <name type="scientific">Eumeta variegata</name>
    <name type="common">Bagworm moth</name>
    <name type="synonym">Eumeta japonica</name>
    <dbReference type="NCBI Taxonomy" id="151549"/>
    <lineage>
        <taxon>Eukaryota</taxon>
        <taxon>Metazoa</taxon>
        <taxon>Ecdysozoa</taxon>
        <taxon>Arthropoda</taxon>
        <taxon>Hexapoda</taxon>
        <taxon>Insecta</taxon>
        <taxon>Pterygota</taxon>
        <taxon>Neoptera</taxon>
        <taxon>Endopterygota</taxon>
        <taxon>Lepidoptera</taxon>
        <taxon>Glossata</taxon>
        <taxon>Ditrysia</taxon>
        <taxon>Tineoidea</taxon>
        <taxon>Psychidae</taxon>
        <taxon>Oiketicinae</taxon>
        <taxon>Eumeta</taxon>
    </lineage>
</organism>
<name>A0A4C1SYT1_EUMVA</name>
<proteinExistence type="predicted"/>
<evidence type="ECO:0000313" key="4">
    <source>
        <dbReference type="EMBL" id="GBP06338.1"/>
    </source>
</evidence>
<evidence type="ECO:0000256" key="3">
    <source>
        <dbReference type="SAM" id="Phobius"/>
    </source>
</evidence>
<accession>A0A4C1SYT1</accession>
<protein>
    <submittedName>
        <fullName evidence="4">Permease MJ0326</fullName>
    </submittedName>
</protein>
<sequence length="108" mass="11487">MFLTPLTQVVPTEVAAAALVVVGAMMMAQVKYIDFSQFNVLLPVFLTVTVMPMTYSIANGIGAGFVAWVLIHALGGKAKQVHWLLWVVALGLVVFFARGPIEAALGVA</sequence>
<dbReference type="GO" id="GO:0005886">
    <property type="term" value="C:plasma membrane"/>
    <property type="evidence" value="ECO:0007669"/>
    <property type="project" value="TreeGrafter"/>
</dbReference>
<gene>
    <name evidence="4" type="ORF">EVAR_72250_1</name>
</gene>
<comment type="subcellular location">
    <subcellularLocation>
        <location evidence="1">Endomembrane system</location>
        <topology evidence="1">Multi-pass membrane protein</topology>
    </subcellularLocation>
</comment>
<keyword evidence="5" id="KW-1185">Reference proteome</keyword>
<dbReference type="InterPro" id="IPR045018">
    <property type="entry name" value="Azg-like"/>
</dbReference>
<dbReference type="PANTHER" id="PTHR43337:SF1">
    <property type="entry name" value="XANTHINE_URACIL PERMEASE C887.17-RELATED"/>
    <property type="match status" value="1"/>
</dbReference>
<keyword evidence="3" id="KW-1133">Transmembrane helix</keyword>
<dbReference type="GO" id="GO:0005345">
    <property type="term" value="F:purine nucleobase transmembrane transporter activity"/>
    <property type="evidence" value="ECO:0007669"/>
    <property type="project" value="TreeGrafter"/>
</dbReference>
<comment type="caution">
    <text evidence="4">The sequence shown here is derived from an EMBL/GenBank/DDBJ whole genome shotgun (WGS) entry which is preliminary data.</text>
</comment>
<evidence type="ECO:0000313" key="5">
    <source>
        <dbReference type="Proteomes" id="UP000299102"/>
    </source>
</evidence>
<dbReference type="Proteomes" id="UP000299102">
    <property type="component" value="Unassembled WGS sequence"/>
</dbReference>
<feature type="transmembrane region" description="Helical" evidence="3">
    <location>
        <begin position="83"/>
        <end position="101"/>
    </location>
</feature>
<dbReference type="EMBL" id="BGZK01007947">
    <property type="protein sequence ID" value="GBP06338.1"/>
    <property type="molecule type" value="Genomic_DNA"/>
</dbReference>
<feature type="transmembrane region" description="Helical" evidence="3">
    <location>
        <begin position="40"/>
        <end position="71"/>
    </location>
</feature>
<feature type="transmembrane region" description="Helical" evidence="3">
    <location>
        <begin position="6"/>
        <end position="28"/>
    </location>
</feature>
<dbReference type="AlphaFoldDB" id="A0A4C1SYT1"/>
<dbReference type="OrthoDB" id="10025889at2759"/>
<dbReference type="PANTHER" id="PTHR43337">
    <property type="entry name" value="XANTHINE/URACIL PERMEASE C887.17-RELATED"/>
    <property type="match status" value="1"/>
</dbReference>
<dbReference type="STRING" id="151549.A0A4C1SYT1"/>
<evidence type="ECO:0000256" key="2">
    <source>
        <dbReference type="ARBA" id="ARBA00022448"/>
    </source>
</evidence>
<keyword evidence="3" id="KW-0812">Transmembrane</keyword>
<dbReference type="GO" id="GO:0012505">
    <property type="term" value="C:endomembrane system"/>
    <property type="evidence" value="ECO:0007669"/>
    <property type="project" value="UniProtKB-SubCell"/>
</dbReference>